<comment type="caution">
    <text evidence="2">The sequence shown here is derived from an EMBL/GenBank/DDBJ whole genome shotgun (WGS) entry which is preliminary data.</text>
</comment>
<dbReference type="Proteomes" id="UP000680279">
    <property type="component" value="Unassembled WGS sequence"/>
</dbReference>
<sequence length="77" mass="8433">MNLFKDGNVNLHKSEKMFLLMNTVLTSLMFSGLGYGFVTVLGGFYGFIGFCMIAVSLIYTIMTFRALSGKGINSSDT</sequence>
<evidence type="ECO:0000256" key="1">
    <source>
        <dbReference type="SAM" id="Phobius"/>
    </source>
</evidence>
<keyword evidence="1" id="KW-0812">Transmembrane</keyword>
<reference evidence="2 3" key="1">
    <citation type="submission" date="2021-03" db="EMBL/GenBank/DDBJ databases">
        <title>Antimicrobial resistance genes in bacteria isolated from Japanese honey, and their potential for conferring macrolide and lincosamide resistance in the American foulbrood pathogen Paenibacillus larvae.</title>
        <authorList>
            <person name="Okamoto M."/>
            <person name="Kumagai M."/>
            <person name="Kanamori H."/>
            <person name="Takamatsu D."/>
        </authorList>
    </citation>
    <scope>NUCLEOTIDE SEQUENCE [LARGE SCALE GENOMIC DNA]</scope>
    <source>
        <strain evidence="2 3">J1TS3</strain>
    </source>
</reference>
<keyword evidence="3" id="KW-1185">Reference proteome</keyword>
<evidence type="ECO:0000313" key="2">
    <source>
        <dbReference type="EMBL" id="GIN22549.1"/>
    </source>
</evidence>
<accession>A0ABQ4K9Z4</accession>
<proteinExistence type="predicted"/>
<organism evidence="2 3">
    <name type="scientific">Siminovitchia fordii</name>
    <dbReference type="NCBI Taxonomy" id="254759"/>
    <lineage>
        <taxon>Bacteria</taxon>
        <taxon>Bacillati</taxon>
        <taxon>Bacillota</taxon>
        <taxon>Bacilli</taxon>
        <taxon>Bacillales</taxon>
        <taxon>Bacillaceae</taxon>
        <taxon>Siminovitchia</taxon>
    </lineage>
</organism>
<gene>
    <name evidence="2" type="ORF">J1TS3_36830</name>
</gene>
<dbReference type="RefSeq" id="WP_212963668.1">
    <property type="nucleotide sequence ID" value="NZ_BOQT01000018.1"/>
</dbReference>
<protein>
    <submittedName>
        <fullName evidence="2">Uncharacterized protein</fullName>
    </submittedName>
</protein>
<keyword evidence="1" id="KW-1133">Transmembrane helix</keyword>
<evidence type="ECO:0000313" key="3">
    <source>
        <dbReference type="Proteomes" id="UP000680279"/>
    </source>
</evidence>
<dbReference type="EMBL" id="BOQT01000018">
    <property type="protein sequence ID" value="GIN22549.1"/>
    <property type="molecule type" value="Genomic_DNA"/>
</dbReference>
<name>A0ABQ4K9Z4_9BACI</name>
<feature type="transmembrane region" description="Helical" evidence="1">
    <location>
        <begin position="44"/>
        <end position="64"/>
    </location>
</feature>
<keyword evidence="1" id="KW-0472">Membrane</keyword>
<feature type="transmembrane region" description="Helical" evidence="1">
    <location>
        <begin position="18"/>
        <end position="38"/>
    </location>
</feature>